<name>A0A8J9X2G4_PHATR</name>
<dbReference type="AlphaFoldDB" id="A0A8J9X2G4"/>
<gene>
    <name evidence="1" type="ORF">PTTT1_LOCUS16947</name>
</gene>
<dbReference type="Proteomes" id="UP000836788">
    <property type="component" value="Chromosome 15"/>
</dbReference>
<evidence type="ECO:0000313" key="1">
    <source>
        <dbReference type="EMBL" id="CAG9281589.1"/>
    </source>
</evidence>
<reference evidence="1" key="1">
    <citation type="submission" date="2022-02" db="EMBL/GenBank/DDBJ databases">
        <authorList>
            <person name="Giguere J D."/>
        </authorList>
    </citation>
    <scope>NUCLEOTIDE SEQUENCE</scope>
    <source>
        <strain evidence="1">CCAP 1055/1</strain>
    </source>
</reference>
<protein>
    <submittedName>
        <fullName evidence="1">Uncharacterized protein</fullName>
    </submittedName>
</protein>
<sequence length="259" mass="28854">MYVSDEKGSTCAAEREAYLLRNFDFECPGTRFLAVSLWDNGIGANMNYIAVPALMAGLVTNRVVLFVNKVPGKRKIMSTRWSLASCPRRDFQCFFKAASPYVPTVKELNEAYGLTRTEKQDLFHRGEVPIGHENDKVIYMMGLQKTPSMHLGGRLESTLYNISMSLIDSAATKVADPALLRSAADSITSQDGNRPGYHFQFSTSKIHHGLLFYALRPSLLSKHRINSILNQVVPANFDPAKSIGLPIRGGLFFKKIFSL</sequence>
<proteinExistence type="predicted"/>
<organism evidence="1">
    <name type="scientific">Phaeodactylum tricornutum</name>
    <name type="common">Diatom</name>
    <dbReference type="NCBI Taxonomy" id="2850"/>
    <lineage>
        <taxon>Eukaryota</taxon>
        <taxon>Sar</taxon>
        <taxon>Stramenopiles</taxon>
        <taxon>Ochrophyta</taxon>
        <taxon>Bacillariophyta</taxon>
        <taxon>Bacillariophyceae</taxon>
        <taxon>Bacillariophycidae</taxon>
        <taxon>Naviculales</taxon>
        <taxon>Phaeodactylaceae</taxon>
        <taxon>Phaeodactylum</taxon>
    </lineage>
</organism>
<accession>A0A8J9X2G4</accession>
<dbReference type="EMBL" id="OU594956">
    <property type="protein sequence ID" value="CAG9281589.1"/>
    <property type="molecule type" value="Genomic_DNA"/>
</dbReference>